<comment type="caution">
    <text evidence="4">The sequence shown here is derived from an EMBL/GenBank/DDBJ whole genome shotgun (WGS) entry which is preliminary data.</text>
</comment>
<evidence type="ECO:0000256" key="1">
    <source>
        <dbReference type="ARBA" id="ARBA00001946"/>
    </source>
</evidence>
<dbReference type="Gene3D" id="6.10.250.1120">
    <property type="match status" value="1"/>
</dbReference>
<dbReference type="Gene3D" id="3.90.79.10">
    <property type="entry name" value="Nucleoside Triphosphate Pyrophosphohydrolase"/>
    <property type="match status" value="1"/>
</dbReference>
<proteinExistence type="predicted"/>
<dbReference type="OrthoDB" id="9804442at2"/>
<dbReference type="Proteomes" id="UP000240400">
    <property type="component" value="Unassembled WGS sequence"/>
</dbReference>
<reference evidence="4 5" key="1">
    <citation type="journal article" date="2016" name="Front. Microbiol.">
        <title>Comprehensive Phylogenetic Analysis of Bovine Non-aureus Staphylococci Species Based on Whole-Genome Sequencing.</title>
        <authorList>
            <person name="Naushad S."/>
            <person name="Barkema H.W."/>
            <person name="Luby C."/>
            <person name="Condas L.A."/>
            <person name="Nobrega D.B."/>
            <person name="Carson D.A."/>
            <person name="De Buck J."/>
        </authorList>
    </citation>
    <scope>NUCLEOTIDE SEQUENCE [LARGE SCALE GENOMIC DNA]</scope>
    <source>
        <strain evidence="4 5">SNUC 4337</strain>
    </source>
</reference>
<protein>
    <submittedName>
        <fullName evidence="4">NUDIX domain-containing protein</fullName>
    </submittedName>
</protein>
<dbReference type="Pfam" id="PF00293">
    <property type="entry name" value="NUDIX"/>
    <property type="match status" value="1"/>
</dbReference>
<evidence type="ECO:0000313" key="5">
    <source>
        <dbReference type="Proteomes" id="UP000240400"/>
    </source>
</evidence>
<dbReference type="PROSITE" id="PS51462">
    <property type="entry name" value="NUDIX"/>
    <property type="match status" value="1"/>
</dbReference>
<evidence type="ECO:0000256" key="2">
    <source>
        <dbReference type="ARBA" id="ARBA00022801"/>
    </source>
</evidence>
<dbReference type="InterPro" id="IPR059176">
    <property type="entry name" value="UDP-X_N"/>
</dbReference>
<accession>A0A2T4S8C4</accession>
<dbReference type="Pfam" id="PF12535">
    <property type="entry name" value="Nudix_N"/>
    <property type="match status" value="1"/>
</dbReference>
<dbReference type="InterPro" id="IPR000086">
    <property type="entry name" value="NUDIX_hydrolase_dom"/>
</dbReference>
<name>A0A2T4S8C4_9STAP</name>
<dbReference type="InterPro" id="IPR015797">
    <property type="entry name" value="NUDIX_hydrolase-like_dom_sf"/>
</dbReference>
<dbReference type="AlphaFoldDB" id="A0A2T4S8C4"/>
<dbReference type="GO" id="GO:0016787">
    <property type="term" value="F:hydrolase activity"/>
    <property type="evidence" value="ECO:0007669"/>
    <property type="project" value="UniProtKB-KW"/>
</dbReference>
<organism evidence="4 5">
    <name type="scientific">Staphylococcus nepalensis</name>
    <dbReference type="NCBI Taxonomy" id="214473"/>
    <lineage>
        <taxon>Bacteria</taxon>
        <taxon>Bacillati</taxon>
        <taxon>Bacillota</taxon>
        <taxon>Bacilli</taxon>
        <taxon>Bacillales</taxon>
        <taxon>Staphylococcaceae</taxon>
        <taxon>Staphylococcus</taxon>
    </lineage>
</organism>
<keyword evidence="2" id="KW-0378">Hydrolase</keyword>
<sequence>MINVGEKEFFQRLLAISNEGLNYSKDPYDIERYNNLFDITQKFINTHLTQKPINFHKEQGYPTPKIDVRALILDHNDHILLVEDSKTKLWALPGGFAEIGISPVENIIKEVKEETGLNTTVKNLIAVYDTNKSNPENALAQYYKLIYYCKKLSGNLTTSIETSSVAFFDLKRLPVLSTKRNTEQQIIDCFNNKNGKTIIE</sequence>
<comment type="cofactor">
    <cofactor evidence="1">
        <name>Mg(2+)</name>
        <dbReference type="ChEBI" id="CHEBI:18420"/>
    </cofactor>
</comment>
<evidence type="ECO:0000313" key="4">
    <source>
        <dbReference type="EMBL" id="PTK57973.1"/>
    </source>
</evidence>
<evidence type="ECO:0000259" key="3">
    <source>
        <dbReference type="PROSITE" id="PS51462"/>
    </source>
</evidence>
<dbReference type="PANTHER" id="PTHR43046:SF16">
    <property type="entry name" value="ADP-RIBOSE PYROPHOSPHATASE YJHB-RELATED"/>
    <property type="match status" value="1"/>
</dbReference>
<feature type="domain" description="Nudix hydrolase" evidence="3">
    <location>
        <begin position="63"/>
        <end position="191"/>
    </location>
</feature>
<gene>
    <name evidence="4" type="ORF">BUZ61_11130</name>
</gene>
<dbReference type="EMBL" id="PZHR01000075">
    <property type="protein sequence ID" value="PTK57973.1"/>
    <property type="molecule type" value="Genomic_DNA"/>
</dbReference>
<dbReference type="SUPFAM" id="SSF55811">
    <property type="entry name" value="Nudix"/>
    <property type="match status" value="1"/>
</dbReference>
<dbReference type="PANTHER" id="PTHR43046">
    <property type="entry name" value="GDP-MANNOSE MANNOSYL HYDROLASE"/>
    <property type="match status" value="1"/>
</dbReference>